<evidence type="ECO:0000313" key="5">
    <source>
        <dbReference type="EMBL" id="KPC50726.1"/>
    </source>
</evidence>
<comment type="subcellular location">
    <subcellularLocation>
        <location evidence="1">Periplasm</location>
    </subcellularLocation>
</comment>
<keyword evidence="6" id="KW-1185">Reference proteome</keyword>
<reference evidence="5 6" key="1">
    <citation type="submission" date="2015-07" db="EMBL/GenBank/DDBJ databases">
        <title>Draft genome sequence of the Amantichitinum ursilacus IGB-41, a new chitin-degrading bacterium.</title>
        <authorList>
            <person name="Kirstahler P."/>
            <person name="Guenther M."/>
            <person name="Grumaz C."/>
            <person name="Rupp S."/>
            <person name="Zibek S."/>
            <person name="Sohn K."/>
        </authorList>
    </citation>
    <scope>NUCLEOTIDE SEQUENCE [LARGE SCALE GENOMIC DNA]</scope>
    <source>
        <strain evidence="5 6">IGB-41</strain>
    </source>
</reference>
<feature type="domain" description="Periplasmic binding protein" evidence="4">
    <location>
        <begin position="44"/>
        <end position="299"/>
    </location>
</feature>
<keyword evidence="3" id="KW-0732">Signal</keyword>
<dbReference type="GO" id="GO:0030246">
    <property type="term" value="F:carbohydrate binding"/>
    <property type="evidence" value="ECO:0007669"/>
    <property type="project" value="TreeGrafter"/>
</dbReference>
<dbReference type="STRING" id="857265.WG78_16770"/>
<proteinExistence type="inferred from homology"/>
<protein>
    <submittedName>
        <fullName evidence="5">D-ribose transporter subunit RbsB</fullName>
    </submittedName>
</protein>
<evidence type="ECO:0000256" key="1">
    <source>
        <dbReference type="ARBA" id="ARBA00004418"/>
    </source>
</evidence>
<dbReference type="SUPFAM" id="SSF53822">
    <property type="entry name" value="Periplasmic binding protein-like I"/>
    <property type="match status" value="1"/>
</dbReference>
<evidence type="ECO:0000259" key="4">
    <source>
        <dbReference type="Pfam" id="PF13407"/>
    </source>
</evidence>
<feature type="chain" id="PRO_5005849655" evidence="3">
    <location>
        <begin position="28"/>
        <end position="350"/>
    </location>
</feature>
<dbReference type="PANTHER" id="PTHR30036">
    <property type="entry name" value="D-XYLOSE-BINDING PERIPLASMIC PROTEIN"/>
    <property type="match status" value="1"/>
</dbReference>
<dbReference type="InterPro" id="IPR025997">
    <property type="entry name" value="SBP_2_dom"/>
</dbReference>
<organism evidence="5 6">
    <name type="scientific">Amantichitinum ursilacus</name>
    <dbReference type="NCBI Taxonomy" id="857265"/>
    <lineage>
        <taxon>Bacteria</taxon>
        <taxon>Pseudomonadati</taxon>
        <taxon>Pseudomonadota</taxon>
        <taxon>Betaproteobacteria</taxon>
        <taxon>Neisseriales</taxon>
        <taxon>Chitinibacteraceae</taxon>
        <taxon>Amantichitinum</taxon>
    </lineage>
</organism>
<dbReference type="PATRIC" id="fig|857265.3.peg.3438"/>
<evidence type="ECO:0000313" key="6">
    <source>
        <dbReference type="Proteomes" id="UP000037939"/>
    </source>
</evidence>
<dbReference type="AlphaFoldDB" id="A0A0N0GM48"/>
<feature type="signal peptide" evidence="3">
    <location>
        <begin position="1"/>
        <end position="27"/>
    </location>
</feature>
<dbReference type="Proteomes" id="UP000037939">
    <property type="component" value="Unassembled WGS sequence"/>
</dbReference>
<name>A0A0N0GM48_9NEIS</name>
<dbReference type="RefSeq" id="WP_053938962.1">
    <property type="nucleotide sequence ID" value="NZ_LAQT01000027.1"/>
</dbReference>
<dbReference type="InterPro" id="IPR028082">
    <property type="entry name" value="Peripla_BP_I"/>
</dbReference>
<sequence>MSPRFPFTQRAYLTLLASSLLAGAAFADGLKGAPAPFDKGGVKVALVGYISGGDFFRAFNNGAQRQAQALNVDLRVFPGKEDAALQRDQIQQAINLGVKAIIIDHGQPESLKDVVQQALDAGIKVVAFDVNIDNPKVIQIEQSDKDLAESVLGQAIKDNGKTFKAGYVYVPGFAPLDRRDAVWSGVKKANPGIVEKARWGTVAAPVATSVAAQANAALRANPDITVVFAPWDEFARGTKLAATELGAGKKLKIYSADVSTADIAEIREANSPWVATAATNPSVVGATTVRAAALAVAGQTPAARIAIKPVLITREELNQYDIKTVEELAAKSPSFGRSDAALAAWIPLTR</sequence>
<comment type="caution">
    <text evidence="5">The sequence shown here is derived from an EMBL/GenBank/DDBJ whole genome shotgun (WGS) entry which is preliminary data.</text>
</comment>
<dbReference type="Gene3D" id="3.40.50.2300">
    <property type="match status" value="2"/>
</dbReference>
<dbReference type="GO" id="GO:0030288">
    <property type="term" value="C:outer membrane-bounded periplasmic space"/>
    <property type="evidence" value="ECO:0007669"/>
    <property type="project" value="TreeGrafter"/>
</dbReference>
<dbReference type="InterPro" id="IPR050555">
    <property type="entry name" value="Bact_Solute-Bind_Prot2"/>
</dbReference>
<dbReference type="OrthoDB" id="9342512at2"/>
<gene>
    <name evidence="5" type="ORF">WG78_16770</name>
</gene>
<comment type="similarity">
    <text evidence="2">Belongs to the bacterial solute-binding protein 2 family.</text>
</comment>
<dbReference type="EMBL" id="LAQT01000027">
    <property type="protein sequence ID" value="KPC50726.1"/>
    <property type="molecule type" value="Genomic_DNA"/>
</dbReference>
<accession>A0A0N0GM48</accession>
<dbReference type="PANTHER" id="PTHR30036:SF7">
    <property type="entry name" value="ABC TRANSPORTER PERIPLASMIC-BINDING PROTEIN YPHF"/>
    <property type="match status" value="1"/>
</dbReference>
<evidence type="ECO:0000256" key="2">
    <source>
        <dbReference type="ARBA" id="ARBA00007639"/>
    </source>
</evidence>
<evidence type="ECO:0000256" key="3">
    <source>
        <dbReference type="SAM" id="SignalP"/>
    </source>
</evidence>
<dbReference type="Pfam" id="PF13407">
    <property type="entry name" value="Peripla_BP_4"/>
    <property type="match status" value="1"/>
</dbReference>